<dbReference type="AlphaFoldDB" id="A0A124E8N5"/>
<dbReference type="EMBL" id="BCTB01000042">
    <property type="protein sequence ID" value="GAT16281.1"/>
    <property type="molecule type" value="Genomic_DNA"/>
</dbReference>
<evidence type="ECO:0000256" key="1">
    <source>
        <dbReference type="SAM" id="Coils"/>
    </source>
</evidence>
<keyword evidence="1" id="KW-0175">Coiled coil</keyword>
<evidence type="ECO:0000313" key="3">
    <source>
        <dbReference type="Proteomes" id="UP000069654"/>
    </source>
</evidence>
<name>A0A124E8N5_MYCTH</name>
<organism evidence="2 3">
    <name type="scientific">Mycolicibacterium thermoresistibile</name>
    <name type="common">Mycobacterium thermoresistibile</name>
    <dbReference type="NCBI Taxonomy" id="1797"/>
    <lineage>
        <taxon>Bacteria</taxon>
        <taxon>Bacillati</taxon>
        <taxon>Actinomycetota</taxon>
        <taxon>Actinomycetes</taxon>
        <taxon>Mycobacteriales</taxon>
        <taxon>Mycobacteriaceae</taxon>
        <taxon>Mycolicibacterium</taxon>
    </lineage>
</organism>
<evidence type="ECO:0000313" key="2">
    <source>
        <dbReference type="EMBL" id="GAT16281.1"/>
    </source>
</evidence>
<comment type="caution">
    <text evidence="2">The sequence shown here is derived from an EMBL/GenBank/DDBJ whole genome shotgun (WGS) entry which is preliminary data.</text>
</comment>
<accession>A0A124E8N5</accession>
<reference evidence="3" key="2">
    <citation type="submission" date="2016-02" db="EMBL/GenBank/DDBJ databases">
        <title>Draft genome sequence of five rapidly growing Mycobacterium species.</title>
        <authorList>
            <person name="Katahira K."/>
            <person name="Gotou Y."/>
            <person name="Iida K."/>
            <person name="Ogura Y."/>
            <person name="Hayashi T."/>
        </authorList>
    </citation>
    <scope>NUCLEOTIDE SEQUENCE [LARGE SCALE GENOMIC DNA]</scope>
    <source>
        <strain evidence="3">JCM6362</strain>
    </source>
</reference>
<gene>
    <name evidence="2" type="ORF">RMCT_3250</name>
</gene>
<sequence>MTAPDRWEPDEQLVAAVMSSPKASRRMTELADPDRCWLVAGLTLAGMTAQDIADRTGCSLRLIRAIRAEPMTQVCVYAHQQVGALSDSLRGEQIDHAATRLELARARDEADRLRMQVDQLLDALTTDGRIETFPRCGHPKVRYNVYAHRGKKYCRECRRNWQAQHRAARRAAG</sequence>
<reference evidence="2 3" key="1">
    <citation type="journal article" date="2016" name="Genome Announc.">
        <title>Draft Genome Sequences of Five Rapidly Growing Mycobacterium Species, M. thermoresistibile, M. fortuitum subsp. acetamidolyticum, M. canariasense, M. brisbanense, and M. novocastrense.</title>
        <authorList>
            <person name="Katahira K."/>
            <person name="Ogura Y."/>
            <person name="Gotoh Y."/>
            <person name="Hayashi T."/>
        </authorList>
    </citation>
    <scope>NUCLEOTIDE SEQUENCE [LARGE SCALE GENOMIC DNA]</scope>
    <source>
        <strain evidence="2 3">JCM6362</strain>
    </source>
</reference>
<dbReference type="RefSeq" id="WP_003925146.1">
    <property type="nucleotide sequence ID" value="NZ_BCTB01000042.1"/>
</dbReference>
<feature type="coiled-coil region" evidence="1">
    <location>
        <begin position="96"/>
        <end position="123"/>
    </location>
</feature>
<dbReference type="Proteomes" id="UP000069654">
    <property type="component" value="Unassembled WGS sequence"/>
</dbReference>
<protein>
    <submittedName>
        <fullName evidence="2">Uncharacterized protein</fullName>
    </submittedName>
</protein>
<dbReference type="STRING" id="1797.RMCT_3250"/>
<proteinExistence type="predicted"/>